<dbReference type="Proteomes" id="UP000216020">
    <property type="component" value="Unassembled WGS sequence"/>
</dbReference>
<comment type="caution">
    <text evidence="2">The sequence shown here is derived from an EMBL/GenBank/DDBJ whole genome shotgun (WGS) entry which is preliminary data.</text>
</comment>
<dbReference type="PIRSF" id="PIRSF017082">
    <property type="entry name" value="YflP"/>
    <property type="match status" value="1"/>
</dbReference>
<evidence type="ECO:0000313" key="2">
    <source>
        <dbReference type="EMBL" id="OZI36975.1"/>
    </source>
</evidence>
<accession>A0A261SIJ5</accession>
<dbReference type="EMBL" id="NEVM01000001">
    <property type="protein sequence ID" value="OZI36975.1"/>
    <property type="molecule type" value="Genomic_DNA"/>
</dbReference>
<evidence type="ECO:0008006" key="4">
    <source>
        <dbReference type="Google" id="ProtNLM"/>
    </source>
</evidence>
<name>A0A261SIJ5_9BORD</name>
<reference evidence="3" key="1">
    <citation type="submission" date="2017-05" db="EMBL/GenBank/DDBJ databases">
        <title>Complete and WGS of Bordetella genogroups.</title>
        <authorList>
            <person name="Spilker T."/>
            <person name="Lipuma J."/>
        </authorList>
    </citation>
    <scope>NUCLEOTIDE SEQUENCE [LARGE SCALE GENOMIC DNA]</scope>
    <source>
        <strain evidence="3">AU16122</strain>
    </source>
</reference>
<sequence>MTARDAVRGKKTPKKTSEETTMKKILTGLAITALAAVASGGVMAAYPDKPIRLIVPALAGGAADTLARMIGKRLTEKFGPTVIVENKPGAAAIIGMTDIAKAKPDGYTLGMTFSGAMSINPSLYESLSYDPIKDYSPIAIVAVSPLIITASPKLGVKTLRGLLDLARKEPGKLTFASTGTGSTQHLSMELFKSTVGVDMLHVPYKGSAAAVIDVQSGLVSTLSDNAITVIPFIQSGQLVPLAVETPQRIPALPDVPTVAELGYPGYQAVGWYGLLAPAGTPEPIVAKLNGAINEMLEDPAFTQWLAQQGMEPQRDTPEGFRRYVAQEKDKWARVIKTAGVPRQSMR</sequence>
<dbReference type="Pfam" id="PF03401">
    <property type="entry name" value="TctC"/>
    <property type="match status" value="1"/>
</dbReference>
<dbReference type="PANTHER" id="PTHR42928">
    <property type="entry name" value="TRICARBOXYLATE-BINDING PROTEIN"/>
    <property type="match status" value="1"/>
</dbReference>
<dbReference type="Gene3D" id="3.40.190.10">
    <property type="entry name" value="Periplasmic binding protein-like II"/>
    <property type="match status" value="1"/>
</dbReference>
<comment type="similarity">
    <text evidence="1">Belongs to the UPF0065 (bug) family.</text>
</comment>
<dbReference type="Gene3D" id="3.40.190.150">
    <property type="entry name" value="Bordetella uptake gene, domain 1"/>
    <property type="match status" value="1"/>
</dbReference>
<dbReference type="SUPFAM" id="SSF53850">
    <property type="entry name" value="Periplasmic binding protein-like II"/>
    <property type="match status" value="1"/>
</dbReference>
<gene>
    <name evidence="2" type="ORF">CAL29_00585</name>
</gene>
<evidence type="ECO:0000256" key="1">
    <source>
        <dbReference type="ARBA" id="ARBA00006987"/>
    </source>
</evidence>
<dbReference type="PANTHER" id="PTHR42928:SF5">
    <property type="entry name" value="BLR1237 PROTEIN"/>
    <property type="match status" value="1"/>
</dbReference>
<proteinExistence type="inferred from homology"/>
<dbReference type="InterPro" id="IPR042100">
    <property type="entry name" value="Bug_dom1"/>
</dbReference>
<evidence type="ECO:0000313" key="3">
    <source>
        <dbReference type="Proteomes" id="UP000216020"/>
    </source>
</evidence>
<keyword evidence="3" id="KW-1185">Reference proteome</keyword>
<dbReference type="CDD" id="cd13578">
    <property type="entry name" value="PBP2_Bug27"/>
    <property type="match status" value="1"/>
</dbReference>
<organism evidence="2 3">
    <name type="scientific">Bordetella genomosp. 10</name>
    <dbReference type="NCBI Taxonomy" id="1416804"/>
    <lineage>
        <taxon>Bacteria</taxon>
        <taxon>Pseudomonadati</taxon>
        <taxon>Pseudomonadota</taxon>
        <taxon>Betaproteobacteria</taxon>
        <taxon>Burkholderiales</taxon>
        <taxon>Alcaligenaceae</taxon>
        <taxon>Bordetella</taxon>
    </lineage>
</organism>
<protein>
    <recommendedName>
        <fullName evidence="4">LacI family transcriptional regulator</fullName>
    </recommendedName>
</protein>
<dbReference type="AlphaFoldDB" id="A0A261SIJ5"/>
<dbReference type="InterPro" id="IPR005064">
    <property type="entry name" value="BUG"/>
</dbReference>
<dbReference type="OrthoDB" id="8664020at2"/>